<dbReference type="SUPFAM" id="SSF51735">
    <property type="entry name" value="NAD(P)-binding Rossmann-fold domains"/>
    <property type="match status" value="1"/>
</dbReference>
<dbReference type="Gene3D" id="3.40.50.720">
    <property type="entry name" value="NAD(P)-binding Rossmann-like Domain"/>
    <property type="match status" value="1"/>
</dbReference>
<dbReference type="HOGENOM" id="CLU_112567_1_1_1"/>
<dbReference type="AlphaFoldDB" id="K0KCK7"/>
<organism evidence="2 3">
    <name type="scientific">Wickerhamomyces ciferrii (strain ATCC 14091 / BCRC 22168 / CBS 111 / JCM 3599 / NBRC 0793 / NRRL Y-1031 F-60-10)</name>
    <name type="common">Yeast</name>
    <name type="synonym">Pichia ciferrii</name>
    <dbReference type="NCBI Taxonomy" id="1206466"/>
    <lineage>
        <taxon>Eukaryota</taxon>
        <taxon>Fungi</taxon>
        <taxon>Dikarya</taxon>
        <taxon>Ascomycota</taxon>
        <taxon>Saccharomycotina</taxon>
        <taxon>Saccharomycetes</taxon>
        <taxon>Phaffomycetales</taxon>
        <taxon>Wickerhamomycetaceae</taxon>
        <taxon>Wickerhamomyces</taxon>
    </lineage>
</organism>
<reference evidence="2 3" key="1">
    <citation type="journal article" date="2012" name="Eukaryot. Cell">
        <title>Draft genome sequence of Wickerhamomyces ciferrii NRRL Y-1031 F-60-10.</title>
        <authorList>
            <person name="Schneider J."/>
            <person name="Andrea H."/>
            <person name="Blom J."/>
            <person name="Jaenicke S."/>
            <person name="Ruckert C."/>
            <person name="Schorsch C."/>
            <person name="Szczepanowski R."/>
            <person name="Farwick M."/>
            <person name="Goesmann A."/>
            <person name="Puhler A."/>
            <person name="Schaffer S."/>
            <person name="Tauch A."/>
            <person name="Kohler T."/>
            <person name="Brinkrolf K."/>
        </authorList>
    </citation>
    <scope>NUCLEOTIDE SEQUENCE [LARGE SCALE GENOMIC DNA]</scope>
    <source>
        <strain evidence="3">ATCC 14091 / BCRC 22168 / CBS 111 / JCM 3599 / NBRC 0793 / NRRL Y-1031 F-60-10</strain>
    </source>
</reference>
<dbReference type="STRING" id="1206466.K0KCK7"/>
<dbReference type="InterPro" id="IPR003781">
    <property type="entry name" value="CoA-bd"/>
</dbReference>
<evidence type="ECO:0000313" key="3">
    <source>
        <dbReference type="Proteomes" id="UP000009328"/>
    </source>
</evidence>
<dbReference type="EMBL" id="CAIF01000002">
    <property type="protein sequence ID" value="CCH40631.1"/>
    <property type="molecule type" value="Genomic_DNA"/>
</dbReference>
<dbReference type="Proteomes" id="UP000009328">
    <property type="component" value="Unassembled WGS sequence"/>
</dbReference>
<evidence type="ECO:0000313" key="2">
    <source>
        <dbReference type="EMBL" id="CCH40631.1"/>
    </source>
</evidence>
<proteinExistence type="predicted"/>
<keyword evidence="3" id="KW-1185">Reference proteome</keyword>
<evidence type="ECO:0000259" key="1">
    <source>
        <dbReference type="Pfam" id="PF13380"/>
    </source>
</evidence>
<dbReference type="eggNOG" id="ENOG502S6U8">
    <property type="taxonomic scope" value="Eukaryota"/>
</dbReference>
<dbReference type="InParanoid" id="K0KCK7"/>
<dbReference type="InterPro" id="IPR036291">
    <property type="entry name" value="NAD(P)-bd_dom_sf"/>
</dbReference>
<dbReference type="Pfam" id="PF13380">
    <property type="entry name" value="CoA_binding_2"/>
    <property type="match status" value="1"/>
</dbReference>
<dbReference type="PANTHER" id="PTHR33303">
    <property type="entry name" value="CYTOPLASMIC PROTEIN-RELATED"/>
    <property type="match status" value="1"/>
</dbReference>
<comment type="caution">
    <text evidence="2">The sequence shown here is derived from an EMBL/GenBank/DDBJ whole genome shotgun (WGS) entry which is preliminary data.</text>
</comment>
<gene>
    <name evidence="2" type="ORF">BN7_165</name>
</gene>
<name>K0KCK7_WICCF</name>
<accession>K0KCK7</accession>
<feature type="domain" description="CoA-binding" evidence="1">
    <location>
        <begin position="11"/>
        <end position="140"/>
    </location>
</feature>
<dbReference type="PANTHER" id="PTHR33303:SF2">
    <property type="entry name" value="COA-BINDING DOMAIN-CONTAINING PROTEIN"/>
    <property type="match status" value="1"/>
</dbReference>
<protein>
    <recommendedName>
        <fullName evidence="1">CoA-binding domain-containing protein</fullName>
    </recommendedName>
</protein>
<sequence>MSIKNFFSAARVYAVVGATPNETKFGYKVFNWYLARELPVIPVHPSATHILHVPTSQDIALAIKRANEEYPNNDGISISFITPPKVSESVLNEIETKQLKDQIKGVWFQPGAYNEEVLGVARHLGIDPIVENGDCILVSGDSYSVKSSL</sequence>